<feature type="domain" description="Ubiquitin-like protease family profile" evidence="5">
    <location>
        <begin position="201"/>
        <end position="372"/>
    </location>
</feature>
<proteinExistence type="inferred from homology"/>
<gene>
    <name evidence="6" type="primary">MARS2_1</name>
    <name evidence="6" type="ORF">AAF712_005658</name>
</gene>
<dbReference type="Pfam" id="PF02902">
    <property type="entry name" value="Peptidase_C48"/>
    <property type="match status" value="1"/>
</dbReference>
<evidence type="ECO:0000313" key="6">
    <source>
        <dbReference type="EMBL" id="KAL0067262.1"/>
    </source>
</evidence>
<comment type="similarity">
    <text evidence="1">Belongs to the peptidase C48 family.</text>
</comment>
<accession>A0ABR2ZZY1</accession>
<feature type="compositionally biased region" description="Low complexity" evidence="4">
    <location>
        <begin position="480"/>
        <end position="505"/>
    </location>
</feature>
<dbReference type="SUPFAM" id="SSF54001">
    <property type="entry name" value="Cysteine proteinases"/>
    <property type="match status" value="1"/>
</dbReference>
<evidence type="ECO:0000313" key="7">
    <source>
        <dbReference type="Proteomes" id="UP001437256"/>
    </source>
</evidence>
<dbReference type="EC" id="6.1.1.1" evidence="6"/>
<protein>
    <submittedName>
        <fullName evidence="6">Methionine--tRNA ligase, mitochondrial</fullName>
        <ecNumber evidence="6">6.1.1.1</ecNumber>
    </submittedName>
</protein>
<sequence length="748" mass="82109">MPENMPRNTSSPQATEDLDDWIGTNRKFKDSLKFVQDELRRCLCLSSDTLNLLPPDTLSIQNLLLTPLPSIAGAVVFTTPASWFFSAQPTNSISCLLNHPIPAKPFIDGLYNVAGQAMLNGKVSICVGSTPERRTILVSFEGLALWAALTEAITCQKKWTTAVQWLDGVILKKPELQELGSHTRQFLGQVQWKEGVEGLQSTMKMTDMSTFLSNSWLNNGHVDAMLCRLSMRLSALPSLSHTNLIAPCSLSVLLSSSPYLKATGDVYNAKAPQDLLKFGTKLASSGAKSLWTVVHIPGHWVAMKISMPERHIHWSDSFRGPVPKKIKAVIKSWLYQHLPSKQFSFQDLLECAHQGDDTHSCGIIAVNTLKHQLFGDNLWEKKSRESLRIREFNDIVGYLLSITRGYLEPGPLADLALNVDGLTACETCNKGKPVLNSPPTCVDTTMSSEIIVTGLDFAEITLSNDSDAEMIVSKVPAASLPSSPLASSSSPPALPSSSPAPSSSPILITTPEPATSGILLRFDTHVDCPVPPSGPPIHHFSKPQKRKLSIDGPIIEQPPKKPRGQGKPRTETRSRSANAVHVLNDAVRAGTFSKNETKWASYVEKLRAYDAEVEVNSNDPTQARHVRHSACGEWLQMKTVYDVSYFKLHVEKRCNKSKPAGNTRTLDIRMGVIKFTPSSVAHEPLKPQEESSKKPPCMGLTVADDPRIPNYISRTAILSAGGDDIHTIAIEMFSRPYSKLSQEDKDSV</sequence>
<keyword evidence="2" id="KW-0645">Protease</keyword>
<dbReference type="Gene3D" id="3.40.395.10">
    <property type="entry name" value="Adenoviral Proteinase, Chain A"/>
    <property type="match status" value="1"/>
</dbReference>
<reference evidence="6 7" key="1">
    <citation type="submission" date="2024-05" db="EMBL/GenBank/DDBJ databases">
        <title>A draft genome resource for the thread blight pathogen Marasmius tenuissimus strain MS-2.</title>
        <authorList>
            <person name="Yulfo-Soto G.E."/>
            <person name="Baruah I.K."/>
            <person name="Amoako-Attah I."/>
            <person name="Bukari Y."/>
            <person name="Meinhardt L.W."/>
            <person name="Bailey B.A."/>
            <person name="Cohen S.P."/>
        </authorList>
    </citation>
    <scope>NUCLEOTIDE SEQUENCE [LARGE SCALE GENOMIC DNA]</scope>
    <source>
        <strain evidence="6 7">MS-2</strain>
    </source>
</reference>
<feature type="region of interest" description="Disordered" evidence="4">
    <location>
        <begin position="480"/>
        <end position="510"/>
    </location>
</feature>
<dbReference type="InterPro" id="IPR003653">
    <property type="entry name" value="Peptidase_C48_C"/>
</dbReference>
<dbReference type="Proteomes" id="UP001437256">
    <property type="component" value="Unassembled WGS sequence"/>
</dbReference>
<keyword evidence="6" id="KW-0436">Ligase</keyword>
<organism evidence="6 7">
    <name type="scientific">Marasmius tenuissimus</name>
    <dbReference type="NCBI Taxonomy" id="585030"/>
    <lineage>
        <taxon>Eukaryota</taxon>
        <taxon>Fungi</taxon>
        <taxon>Dikarya</taxon>
        <taxon>Basidiomycota</taxon>
        <taxon>Agaricomycotina</taxon>
        <taxon>Agaricomycetes</taxon>
        <taxon>Agaricomycetidae</taxon>
        <taxon>Agaricales</taxon>
        <taxon>Marasmiineae</taxon>
        <taxon>Marasmiaceae</taxon>
        <taxon>Marasmius</taxon>
    </lineage>
</organism>
<evidence type="ECO:0000256" key="1">
    <source>
        <dbReference type="ARBA" id="ARBA00005234"/>
    </source>
</evidence>
<dbReference type="EMBL" id="JBBXMP010000027">
    <property type="protein sequence ID" value="KAL0067262.1"/>
    <property type="molecule type" value="Genomic_DNA"/>
</dbReference>
<keyword evidence="7" id="KW-1185">Reference proteome</keyword>
<comment type="caution">
    <text evidence="6">The sequence shown here is derived from an EMBL/GenBank/DDBJ whole genome shotgun (WGS) entry which is preliminary data.</text>
</comment>
<keyword evidence="3" id="KW-0378">Hydrolase</keyword>
<name>A0ABR2ZZY1_9AGAR</name>
<feature type="region of interest" description="Disordered" evidence="4">
    <location>
        <begin position="530"/>
        <end position="576"/>
    </location>
</feature>
<evidence type="ECO:0000256" key="2">
    <source>
        <dbReference type="ARBA" id="ARBA00022670"/>
    </source>
</evidence>
<dbReference type="GO" id="GO:0004831">
    <property type="term" value="F:tyrosine-tRNA ligase activity"/>
    <property type="evidence" value="ECO:0007669"/>
    <property type="project" value="UniProtKB-EC"/>
</dbReference>
<evidence type="ECO:0000256" key="4">
    <source>
        <dbReference type="SAM" id="MobiDB-lite"/>
    </source>
</evidence>
<dbReference type="PROSITE" id="PS50600">
    <property type="entry name" value="ULP_PROTEASE"/>
    <property type="match status" value="1"/>
</dbReference>
<evidence type="ECO:0000256" key="3">
    <source>
        <dbReference type="ARBA" id="ARBA00022801"/>
    </source>
</evidence>
<dbReference type="InterPro" id="IPR038765">
    <property type="entry name" value="Papain-like_cys_pep_sf"/>
</dbReference>
<evidence type="ECO:0000259" key="5">
    <source>
        <dbReference type="PROSITE" id="PS50600"/>
    </source>
</evidence>